<feature type="domain" description="Bacillithiol biosynthesis BshC N-terminal Rossmann-like" evidence="3">
    <location>
        <begin position="1"/>
        <end position="379"/>
    </location>
</feature>
<dbReference type="Proteomes" id="UP001597452">
    <property type="component" value="Unassembled WGS sequence"/>
</dbReference>
<dbReference type="RefSeq" id="WP_377327791.1">
    <property type="nucleotide sequence ID" value="NZ_JBHUMZ010000016.1"/>
</dbReference>
<evidence type="ECO:0000313" key="5">
    <source>
        <dbReference type="EMBL" id="MFD2638174.1"/>
    </source>
</evidence>
<accession>A0ABW5Q8J3</accession>
<evidence type="ECO:0000256" key="1">
    <source>
        <dbReference type="ARBA" id="ARBA00022598"/>
    </source>
</evidence>
<keyword evidence="1 2" id="KW-0436">Ligase</keyword>
<dbReference type="Pfam" id="PF24850">
    <property type="entry name" value="CC_BshC"/>
    <property type="match status" value="1"/>
</dbReference>
<organism evidence="5 6">
    <name type="scientific">Piscibacillus salipiscarius</name>
    <dbReference type="NCBI Taxonomy" id="299480"/>
    <lineage>
        <taxon>Bacteria</taxon>
        <taxon>Bacillati</taxon>
        <taxon>Bacillota</taxon>
        <taxon>Bacilli</taxon>
        <taxon>Bacillales</taxon>
        <taxon>Bacillaceae</taxon>
        <taxon>Piscibacillus</taxon>
    </lineage>
</organism>
<evidence type="ECO:0000259" key="3">
    <source>
        <dbReference type="Pfam" id="PF10079"/>
    </source>
</evidence>
<comment type="similarity">
    <text evidence="2">Belongs to the BshC family.</text>
</comment>
<name>A0ABW5Q8J3_9BACI</name>
<dbReference type="EC" id="6.-.-.-" evidence="2"/>
<keyword evidence="6" id="KW-1185">Reference proteome</keyword>
<dbReference type="InterPro" id="IPR055399">
    <property type="entry name" value="CC_BshC"/>
</dbReference>
<reference evidence="6" key="1">
    <citation type="journal article" date="2019" name="Int. J. Syst. Evol. Microbiol.">
        <title>The Global Catalogue of Microorganisms (GCM) 10K type strain sequencing project: providing services to taxonomists for standard genome sequencing and annotation.</title>
        <authorList>
            <consortium name="The Broad Institute Genomics Platform"/>
            <consortium name="The Broad Institute Genome Sequencing Center for Infectious Disease"/>
            <person name="Wu L."/>
            <person name="Ma J."/>
        </authorList>
    </citation>
    <scope>NUCLEOTIDE SEQUENCE [LARGE SCALE GENOMIC DNA]</scope>
    <source>
        <strain evidence="6">TISTR 1571</strain>
    </source>
</reference>
<dbReference type="HAMAP" id="MF_01867">
    <property type="entry name" value="BshC"/>
    <property type="match status" value="1"/>
</dbReference>
<dbReference type="Pfam" id="PF10079">
    <property type="entry name" value="Rossmann-like_BshC"/>
    <property type="match status" value="1"/>
</dbReference>
<dbReference type="PIRSF" id="PIRSF012535">
    <property type="entry name" value="UCP012535"/>
    <property type="match status" value="1"/>
</dbReference>
<feature type="domain" description="Bacillithiol biosynthesis BshC C-terminal coiled-coil" evidence="4">
    <location>
        <begin position="381"/>
        <end position="539"/>
    </location>
</feature>
<dbReference type="InterPro" id="IPR055398">
    <property type="entry name" value="Rossmann-like_BshC"/>
</dbReference>
<dbReference type="EMBL" id="JBHUMZ010000016">
    <property type="protein sequence ID" value="MFD2638174.1"/>
    <property type="molecule type" value="Genomic_DNA"/>
</dbReference>
<evidence type="ECO:0000313" key="6">
    <source>
        <dbReference type="Proteomes" id="UP001597452"/>
    </source>
</evidence>
<sequence length="540" mass="63358">MKCHSIELNNQSSLIKDYRNREESIYTHFHYDPYHLQNFKKRYEYLMSQNYQRDQLADVLLEQNEKWGLTDEIKKQIEAIRNSDSVVVIGGQQAGILTGPLYTINKIVSILLQAKEQEEFLGKPVVPVFWIAGEDHDFEEINHIFAYQNSRFKKLKLQSNSPEKTPVSSRKIDVTELNNWLDEVFSTLNETSYSKELYQLIKSSYSHDDSYVDFFAKLINQLFHQYGLVLVDSNDSKLREIEKDYFKKIVSKQKAIATSVVNELDELNRQGYQINLDATTEDGHIFYHLNGERLLLEVVDGIWRSKDDLVSFGTDELLSEIDHHPERFSNNVVTRPMMQEMVFPVLSFIGGPGEIGYWSALKPAFEEVDLQFPIITPRLSITFLDSKHKQWLERFGIDISQVINEGTNWYKMNWLKRQTSSPIEEMINQVSQDIDTLHQPVREVAYEIQDDLGSYADSNLKIIKSELNKLEKRMMKVVNDQHKHTIAQFEELNAYYYPECGLQERMWNIIHFMNEFGLELPNLLMSTPRRWEQDHLVVEI</sequence>
<gene>
    <name evidence="2 5" type="primary">bshC</name>
    <name evidence="5" type="ORF">ACFSW4_04815</name>
</gene>
<comment type="caution">
    <text evidence="5">The sequence shown here is derived from an EMBL/GenBank/DDBJ whole genome shotgun (WGS) entry which is preliminary data.</text>
</comment>
<evidence type="ECO:0000256" key="2">
    <source>
        <dbReference type="HAMAP-Rule" id="MF_01867"/>
    </source>
</evidence>
<evidence type="ECO:0000259" key="4">
    <source>
        <dbReference type="Pfam" id="PF24850"/>
    </source>
</evidence>
<proteinExistence type="inferred from homology"/>
<dbReference type="NCBIfam" id="TIGR03998">
    <property type="entry name" value="thiol_BshC"/>
    <property type="match status" value="1"/>
</dbReference>
<comment type="function">
    <text evidence="2">Involved in bacillithiol (BSH) biosynthesis. May catalyze the last step of the pathway, the addition of cysteine to glucosamine malate (GlcN-Mal) to generate BSH.</text>
</comment>
<protein>
    <recommendedName>
        <fullName evidence="2">Putative cysteine ligase BshC</fullName>
        <ecNumber evidence="2">6.-.-.-</ecNumber>
    </recommendedName>
</protein>
<dbReference type="InterPro" id="IPR011199">
    <property type="entry name" value="Bacillithiol_biosynth_BshC"/>
</dbReference>